<dbReference type="InterPro" id="IPR005335">
    <property type="entry name" value="Terminase_ssu"/>
</dbReference>
<dbReference type="PANTHER" id="PTHR41328">
    <property type="entry name" value="TERMINASE SMALL SUBUNIT-RELATED"/>
    <property type="match status" value="1"/>
</dbReference>
<proteinExistence type="predicted"/>
<evidence type="ECO:0008006" key="5">
    <source>
        <dbReference type="Google" id="ProtNLM"/>
    </source>
</evidence>
<reference evidence="3 4" key="1">
    <citation type="submission" date="2019-10" db="EMBL/GenBank/DDBJ databases">
        <title>Rudanella paleaurantiibacter sp. nov., isolated from sludge.</title>
        <authorList>
            <person name="Xu S.Q."/>
        </authorList>
    </citation>
    <scope>NUCLEOTIDE SEQUENCE [LARGE SCALE GENOMIC DNA]</scope>
    <source>
        <strain evidence="3 4">HX-22-17</strain>
    </source>
</reference>
<dbReference type="PANTHER" id="PTHR41328:SF2">
    <property type="entry name" value="TERMINASE SMALL SUBUNIT"/>
    <property type="match status" value="1"/>
</dbReference>
<protein>
    <recommendedName>
        <fullName evidence="5">Terminase small subunit</fullName>
    </recommendedName>
</protein>
<dbReference type="RefSeq" id="WP_152124755.1">
    <property type="nucleotide sequence ID" value="NZ_WELI01000005.1"/>
</dbReference>
<organism evidence="3 4">
    <name type="scientific">Rudanella paleaurantiibacter</name>
    <dbReference type="NCBI Taxonomy" id="2614655"/>
    <lineage>
        <taxon>Bacteria</taxon>
        <taxon>Pseudomonadati</taxon>
        <taxon>Bacteroidota</taxon>
        <taxon>Cytophagia</taxon>
        <taxon>Cytophagales</taxon>
        <taxon>Cytophagaceae</taxon>
        <taxon>Rudanella</taxon>
    </lineage>
</organism>
<gene>
    <name evidence="3" type="ORF">F5984_13285</name>
</gene>
<keyword evidence="4" id="KW-1185">Reference proteome</keyword>
<dbReference type="GO" id="GO:0051276">
    <property type="term" value="P:chromosome organization"/>
    <property type="evidence" value="ECO:0007669"/>
    <property type="project" value="InterPro"/>
</dbReference>
<dbReference type="AlphaFoldDB" id="A0A7J5U0N5"/>
<dbReference type="InterPro" id="IPR038713">
    <property type="entry name" value="Terminase_Gp1_N_sf"/>
</dbReference>
<dbReference type="InterPro" id="IPR052404">
    <property type="entry name" value="SPP1-like_terminase"/>
</dbReference>
<accession>A0A7J5U0N5</accession>
<evidence type="ECO:0000313" key="3">
    <source>
        <dbReference type="EMBL" id="KAB7730150.1"/>
    </source>
</evidence>
<comment type="caution">
    <text evidence="3">The sequence shown here is derived from an EMBL/GenBank/DDBJ whole genome shotgun (WGS) entry which is preliminary data.</text>
</comment>
<keyword evidence="1" id="KW-1188">Viral release from host cell</keyword>
<dbReference type="Pfam" id="PF03592">
    <property type="entry name" value="Terminase_2"/>
    <property type="match status" value="1"/>
</dbReference>
<evidence type="ECO:0000256" key="2">
    <source>
        <dbReference type="ARBA" id="ARBA00023219"/>
    </source>
</evidence>
<dbReference type="EMBL" id="WELI01000005">
    <property type="protein sequence ID" value="KAB7730150.1"/>
    <property type="molecule type" value="Genomic_DNA"/>
</dbReference>
<name>A0A7J5U0N5_9BACT</name>
<evidence type="ECO:0000256" key="1">
    <source>
        <dbReference type="ARBA" id="ARBA00022612"/>
    </source>
</evidence>
<dbReference type="Proteomes" id="UP000488299">
    <property type="component" value="Unassembled WGS sequence"/>
</dbReference>
<keyword evidence="2" id="KW-0231">Viral genome packaging</keyword>
<evidence type="ECO:0000313" key="4">
    <source>
        <dbReference type="Proteomes" id="UP000488299"/>
    </source>
</evidence>
<dbReference type="Gene3D" id="1.10.10.1400">
    <property type="entry name" value="Terminase, small subunit, N-terminal DNA-binding domain, HTH motif"/>
    <property type="match status" value="1"/>
</dbReference>
<sequence>MNEPSNTPAPKKLTPKERKFVERYALHLNGARAAREAGYSEATAKETAYENLTKPHIKEALAPLLEARQMPVEEGISRLTDWARADMSPFVTEDGALDLTSEEARANLHLIKKITQGPRGISIELHDAKDAVVKILEAQGKINPAGAIPPVTVNIIRPAKDGL</sequence>